<evidence type="ECO:0000256" key="1">
    <source>
        <dbReference type="ARBA" id="ARBA00005662"/>
    </source>
</evidence>
<dbReference type="SMART" id="SM00854">
    <property type="entry name" value="PGA_cap"/>
    <property type="match status" value="1"/>
</dbReference>
<dbReference type="PANTHER" id="PTHR33393:SF13">
    <property type="entry name" value="PGA BIOSYNTHESIS PROTEIN CAPA"/>
    <property type="match status" value="1"/>
</dbReference>
<dbReference type="PANTHER" id="PTHR33393">
    <property type="entry name" value="POLYGLUTAMINE SYNTHESIS ACCESSORY PROTEIN RV0574C-RELATED"/>
    <property type="match status" value="1"/>
</dbReference>
<dbReference type="SUPFAM" id="SSF56300">
    <property type="entry name" value="Metallo-dependent phosphatases"/>
    <property type="match status" value="1"/>
</dbReference>
<evidence type="ECO:0000259" key="2">
    <source>
        <dbReference type="SMART" id="SM00854"/>
    </source>
</evidence>
<evidence type="ECO:0000313" key="3">
    <source>
        <dbReference type="EMBL" id="KKN29684.1"/>
    </source>
</evidence>
<comment type="caution">
    <text evidence="3">The sequence shown here is derived from an EMBL/GenBank/DDBJ whole genome shotgun (WGS) entry which is preliminary data.</text>
</comment>
<name>A0A0F9PHM7_9ZZZZ</name>
<proteinExistence type="inferred from homology"/>
<dbReference type="InterPro" id="IPR052169">
    <property type="entry name" value="CW_Biosynth-Accessory"/>
</dbReference>
<accession>A0A0F9PHM7</accession>
<gene>
    <name evidence="3" type="ORF">LCGC14_0841540</name>
</gene>
<comment type="similarity">
    <text evidence="1">Belongs to the CapA family.</text>
</comment>
<dbReference type="AlphaFoldDB" id="A0A0F9PHM7"/>
<dbReference type="InterPro" id="IPR019079">
    <property type="entry name" value="Capsule_synth_CapA"/>
</dbReference>
<organism evidence="3">
    <name type="scientific">marine sediment metagenome</name>
    <dbReference type="NCBI Taxonomy" id="412755"/>
    <lineage>
        <taxon>unclassified sequences</taxon>
        <taxon>metagenomes</taxon>
        <taxon>ecological metagenomes</taxon>
    </lineage>
</organism>
<protein>
    <recommendedName>
        <fullName evidence="2">Capsule synthesis protein CapA domain-containing protein</fullName>
    </recommendedName>
</protein>
<dbReference type="Gene3D" id="3.60.21.10">
    <property type="match status" value="1"/>
</dbReference>
<reference evidence="3" key="1">
    <citation type="journal article" date="2015" name="Nature">
        <title>Complex archaea that bridge the gap between prokaryotes and eukaryotes.</title>
        <authorList>
            <person name="Spang A."/>
            <person name="Saw J.H."/>
            <person name="Jorgensen S.L."/>
            <person name="Zaremba-Niedzwiedzka K."/>
            <person name="Martijn J."/>
            <person name="Lind A.E."/>
            <person name="van Eijk R."/>
            <person name="Schleper C."/>
            <person name="Guy L."/>
            <person name="Ettema T.J."/>
        </authorList>
    </citation>
    <scope>NUCLEOTIDE SEQUENCE</scope>
</reference>
<dbReference type="Pfam" id="PF09587">
    <property type="entry name" value="PGA_cap"/>
    <property type="match status" value="1"/>
</dbReference>
<dbReference type="InterPro" id="IPR029052">
    <property type="entry name" value="Metallo-depent_PP-like"/>
</dbReference>
<sequence>MTRQKFLSSFKYGFVLAAAALVCWSACCDSPRDGDTITLVAVGQALIKIDPRQSWDEPFGSIRPMIQAADVGFTNFEMAVNGQDNECNVPQDYVLVLGEPRISRKDRPGNTSNPHAVQASVMEFLSSMGFNLMSLANNHIWDLGECGVEATRAAAELYGVTHAGAGRSVEEAVAPAYLKVRGTTIALVAATTSHDERDLLTGEVNGVWTGHQDDWDRNIAAVEEASRQADIVIFYQHFQIDVDEFEGLGDGESTGDGHIKVDDVKKWQEDFAKAVIDAGASVYIGHGHRGFDGIEIYKGRPLLRQLGGFAYQGLNPNIGNYDAHFAWWGLLANMTIRGGSIQSIQMIPLDIDEGGEYVGAYSTEEFLTRRGLAEVATGTLATEILERFRTLSEKYGTEVKISRERAFIDLSNNN</sequence>
<dbReference type="EMBL" id="LAZR01002466">
    <property type="protein sequence ID" value="KKN29684.1"/>
    <property type="molecule type" value="Genomic_DNA"/>
</dbReference>
<feature type="domain" description="Capsule synthesis protein CapA" evidence="2">
    <location>
        <begin position="38"/>
        <end position="313"/>
    </location>
</feature>